<accession>A0A4Q1R3A2</accession>
<feature type="domain" description="NACHT" evidence="2">
    <location>
        <begin position="163"/>
        <end position="281"/>
    </location>
</feature>
<dbReference type="PROSITE" id="PS50837">
    <property type="entry name" value="NACHT"/>
    <property type="match status" value="1"/>
</dbReference>
<organism evidence="3 4">
    <name type="scientific">Streptomyces sioyaensis</name>
    <dbReference type="NCBI Taxonomy" id="67364"/>
    <lineage>
        <taxon>Bacteria</taxon>
        <taxon>Bacillati</taxon>
        <taxon>Actinomycetota</taxon>
        <taxon>Actinomycetes</taxon>
        <taxon>Kitasatosporales</taxon>
        <taxon>Streptomycetaceae</taxon>
        <taxon>Streptomyces</taxon>
    </lineage>
</organism>
<keyword evidence="4" id="KW-1185">Reference proteome</keyword>
<evidence type="ECO:0000313" key="3">
    <source>
        <dbReference type="EMBL" id="RXS66119.1"/>
    </source>
</evidence>
<proteinExistence type="predicted"/>
<sequence length="539" mass="59596">MMGRPGRRPGHRRLAWGAGGLFIAFVLYLCLETAAGLFPDVLKSVVGESPRRVTVACVLALILAGAALYIRHLRARLADSSDRAEADAGQLQRGRKALIHQVHRTWTNGLQFRLTEAVRLEVGLQDFPSAVHDPWGSGELTIEAGTPLPTDTALRTMFEQHDQQLLVLGAPGAGKTVHLLELTSALIEEARADAEAPVPVFLLLTNWRGGPLDDWLISELHHRYRTSAGVTRTLLAQGKICFILDGLDEVDLERQEECVSRINAFISADGYPQCAIAVSCRLIDYQLLSQRLTVNGAVTVQPLPVSVVHGILREAGARVRGLRAAAAADPDLAELLTTPLMLGVAVLAYSGVDEHAVRSAGTLEERRGLVYDAFLTRMVTRDRTLRGDHKPPRFSVDQVEGRLLLMAREMRKYQVTVLYPSDPLRVMLQASPEVLEQVHSGSRLLLTTVKVQIVYLKLISSTSPSRLLYKATLRLAQYTSLFPYLRKDFVRFACERALLRRSGDGVAFIHKTFQDHLSQRADSMTPQQRGALYRQAITS</sequence>
<dbReference type="AlphaFoldDB" id="A0A4Q1R3A2"/>
<keyword evidence="1" id="KW-1133">Transmembrane helix</keyword>
<name>A0A4Q1R3A2_9ACTN</name>
<protein>
    <submittedName>
        <fullName evidence="3">NACHT domain-containing protein</fullName>
    </submittedName>
</protein>
<dbReference type="EMBL" id="SDIF01000041">
    <property type="protein sequence ID" value="RXS66119.1"/>
    <property type="molecule type" value="Genomic_DNA"/>
</dbReference>
<dbReference type="InterPro" id="IPR007111">
    <property type="entry name" value="NACHT_NTPase"/>
</dbReference>
<comment type="caution">
    <text evidence="3">The sequence shown here is derived from an EMBL/GenBank/DDBJ whole genome shotgun (WGS) entry which is preliminary data.</text>
</comment>
<dbReference type="Gene3D" id="3.40.50.300">
    <property type="entry name" value="P-loop containing nucleotide triphosphate hydrolases"/>
    <property type="match status" value="1"/>
</dbReference>
<gene>
    <name evidence="3" type="ORF">EST54_16545</name>
</gene>
<keyword evidence="1" id="KW-0472">Membrane</keyword>
<evidence type="ECO:0000259" key="2">
    <source>
        <dbReference type="PROSITE" id="PS50837"/>
    </source>
</evidence>
<reference evidence="3 4" key="1">
    <citation type="submission" date="2019-01" db="EMBL/GenBank/DDBJ databases">
        <title>Draft genome sequences of the type strain Streptomyces sioyaensis DSM 40032 and its novel strain, TM32, a thermotolerant antibiotics-producing actinobacterium.</title>
        <authorList>
            <person name="Nakaew N."/>
            <person name="Lumyong S."/>
            <person name="Sloan W.T."/>
            <person name="Sungthong R."/>
        </authorList>
    </citation>
    <scope>NUCLEOTIDE SEQUENCE [LARGE SCALE GENOMIC DNA]</scope>
    <source>
        <strain evidence="3 4">DSM 40032</strain>
    </source>
</reference>
<dbReference type="InterPro" id="IPR027417">
    <property type="entry name" value="P-loop_NTPase"/>
</dbReference>
<dbReference type="Pfam" id="PF05729">
    <property type="entry name" value="NACHT"/>
    <property type="match status" value="1"/>
</dbReference>
<feature type="transmembrane region" description="Helical" evidence="1">
    <location>
        <begin position="14"/>
        <end position="38"/>
    </location>
</feature>
<keyword evidence="1" id="KW-0812">Transmembrane</keyword>
<evidence type="ECO:0000256" key="1">
    <source>
        <dbReference type="SAM" id="Phobius"/>
    </source>
</evidence>
<dbReference type="Proteomes" id="UP000289482">
    <property type="component" value="Unassembled WGS sequence"/>
</dbReference>
<evidence type="ECO:0000313" key="4">
    <source>
        <dbReference type="Proteomes" id="UP000289482"/>
    </source>
</evidence>